<evidence type="ECO:0000256" key="1">
    <source>
        <dbReference type="SAM" id="MobiDB-lite"/>
    </source>
</evidence>
<reference evidence="2" key="1">
    <citation type="submission" date="2021-01" db="EMBL/GenBank/DDBJ databases">
        <title>Whole genome shotgun sequence of Acrocarpospora phusangensis NBRC 108782.</title>
        <authorList>
            <person name="Komaki H."/>
            <person name="Tamura T."/>
        </authorList>
    </citation>
    <scope>NUCLEOTIDE SEQUENCE</scope>
    <source>
        <strain evidence="2">NBRC 108782</strain>
    </source>
</reference>
<dbReference type="Proteomes" id="UP000640052">
    <property type="component" value="Unassembled WGS sequence"/>
</dbReference>
<dbReference type="AlphaFoldDB" id="A0A919QJE8"/>
<gene>
    <name evidence="2" type="ORF">Aph01nite_55920</name>
</gene>
<dbReference type="EMBL" id="BOOA01000053">
    <property type="protein sequence ID" value="GIH27282.1"/>
    <property type="molecule type" value="Genomic_DNA"/>
</dbReference>
<feature type="compositionally biased region" description="Basic and acidic residues" evidence="1">
    <location>
        <begin position="423"/>
        <end position="442"/>
    </location>
</feature>
<feature type="region of interest" description="Disordered" evidence="1">
    <location>
        <begin position="347"/>
        <end position="442"/>
    </location>
</feature>
<protein>
    <submittedName>
        <fullName evidence="2">Uncharacterized protein</fullName>
    </submittedName>
</protein>
<dbReference type="PANTHER" id="PTHR34403:SF14">
    <property type="entry name" value="OS05G0225800 PROTEIN"/>
    <property type="match status" value="1"/>
</dbReference>
<feature type="compositionally biased region" description="Pro residues" evidence="1">
    <location>
        <begin position="363"/>
        <end position="373"/>
    </location>
</feature>
<organism evidence="2 3">
    <name type="scientific">Acrocarpospora phusangensis</name>
    <dbReference type="NCBI Taxonomy" id="1070424"/>
    <lineage>
        <taxon>Bacteria</taxon>
        <taxon>Bacillati</taxon>
        <taxon>Actinomycetota</taxon>
        <taxon>Actinomycetes</taxon>
        <taxon>Streptosporangiales</taxon>
        <taxon>Streptosporangiaceae</taxon>
        <taxon>Acrocarpospora</taxon>
    </lineage>
</organism>
<proteinExistence type="predicted"/>
<dbReference type="RefSeq" id="WP_204043947.1">
    <property type="nucleotide sequence ID" value="NZ_BOOA01000053.1"/>
</dbReference>
<evidence type="ECO:0000313" key="2">
    <source>
        <dbReference type="EMBL" id="GIH27282.1"/>
    </source>
</evidence>
<feature type="compositionally biased region" description="Pro residues" evidence="1">
    <location>
        <begin position="384"/>
        <end position="398"/>
    </location>
</feature>
<accession>A0A919QJE8</accession>
<keyword evidence="3" id="KW-1185">Reference proteome</keyword>
<feature type="compositionally biased region" description="Basic and acidic residues" evidence="1">
    <location>
        <begin position="399"/>
        <end position="413"/>
    </location>
</feature>
<evidence type="ECO:0000313" key="3">
    <source>
        <dbReference type="Proteomes" id="UP000640052"/>
    </source>
</evidence>
<name>A0A919QJE8_9ACTN</name>
<comment type="caution">
    <text evidence="2">The sequence shown here is derived from an EMBL/GenBank/DDBJ whole genome shotgun (WGS) entry which is preliminary data.</text>
</comment>
<sequence length="602" mass="64718">MNFCLSDLVPPLRWSDAATIPTPPDLPDAWWRSLPMSRVLAAVGPSGLADLLTDLTLSQWRAAAVGDILPALHVLHPDDADDPQVAIALDRAGSWTGLLALTGRELADQPFVKVRPVLTALFGAVFARLAQVQGARAPLALRPWEPARAEAAAVSVSAAVGAVAGGSGADLCALLDGVFAELDDQTWMVAQNRVFTDTPTAVEELGRLLAVPAGLIEAMEKALRARLEEWLESPGSAPFRTHLERVAALLGVAAPKTRLINAAPWHEEELRSLDVLAWQFVLASLPGYQVDGEWLVAGDMAELQEKTRKLIVNSDRPPTVNRARELVSSLGIRPEVAKEWLENVPQLRIQSGNGKPKPRPRTRPAPLPSPVPEAEPELLSQAPEPQPEPQPEPAPEAQPEPKPKPAPKAEPKPVAKPVPKPPPRTEPKPKAEPGFKDVAHTRRCFRQPDGRWWLRVDVTAEYLTGAEIPLPSGFASYLGLAPGETKSVRSAAGDVELTWQSHPAVGSLQRILTEVAAKEGGHIFLTLSEEGMLRVRHLPSATGGDNTSRALRLVGYTAPGGTPDQAVRVIATRIGLTGPIGTVELLARLRERGDRDLLSLLG</sequence>
<dbReference type="InterPro" id="IPR050972">
    <property type="entry name" value="SDr-like"/>
</dbReference>
<dbReference type="PANTHER" id="PTHR34403">
    <property type="entry name" value="TOL-PAL SYSTEM PROTEIN TOLA"/>
    <property type="match status" value="1"/>
</dbReference>